<feature type="compositionally biased region" description="Low complexity" evidence="2">
    <location>
        <begin position="587"/>
        <end position="597"/>
    </location>
</feature>
<feature type="compositionally biased region" description="Pro residues" evidence="2">
    <location>
        <begin position="545"/>
        <end position="556"/>
    </location>
</feature>
<dbReference type="SUPFAM" id="SSF51206">
    <property type="entry name" value="cAMP-binding domain-like"/>
    <property type="match status" value="2"/>
</dbReference>
<feature type="region of interest" description="Disordered" evidence="2">
    <location>
        <begin position="535"/>
        <end position="561"/>
    </location>
</feature>
<evidence type="ECO:0000313" key="5">
    <source>
        <dbReference type="Proteomes" id="UP001230188"/>
    </source>
</evidence>
<dbReference type="SMART" id="SM00100">
    <property type="entry name" value="cNMP"/>
    <property type="match status" value="2"/>
</dbReference>
<dbReference type="Proteomes" id="UP001230188">
    <property type="component" value="Unassembled WGS sequence"/>
</dbReference>
<dbReference type="AlphaFoldDB" id="A0AAD7XPZ2"/>
<dbReference type="PROSITE" id="PS00889">
    <property type="entry name" value="CNMP_BINDING_2"/>
    <property type="match status" value="1"/>
</dbReference>
<dbReference type="InterPro" id="IPR018488">
    <property type="entry name" value="cNMP-bd_CS"/>
</dbReference>
<organism evidence="4 5">
    <name type="scientific">Chrysophaeum taylorii</name>
    <dbReference type="NCBI Taxonomy" id="2483200"/>
    <lineage>
        <taxon>Eukaryota</taxon>
        <taxon>Sar</taxon>
        <taxon>Stramenopiles</taxon>
        <taxon>Ochrophyta</taxon>
        <taxon>Pelagophyceae</taxon>
        <taxon>Pelagomonadales</taxon>
        <taxon>Pelagomonadaceae</taxon>
        <taxon>Chrysophaeum</taxon>
    </lineage>
</organism>
<evidence type="ECO:0000256" key="1">
    <source>
        <dbReference type="SAM" id="Coils"/>
    </source>
</evidence>
<feature type="domain" description="Cyclic nucleotide-binding" evidence="3">
    <location>
        <begin position="196"/>
        <end position="298"/>
    </location>
</feature>
<name>A0AAD7XPZ2_9STRA</name>
<dbReference type="EMBL" id="JAQMWT010000040">
    <property type="protein sequence ID" value="KAJ8612872.1"/>
    <property type="molecule type" value="Genomic_DNA"/>
</dbReference>
<dbReference type="InterPro" id="IPR018490">
    <property type="entry name" value="cNMP-bd_dom_sf"/>
</dbReference>
<protein>
    <recommendedName>
        <fullName evidence="3">Cyclic nucleotide-binding domain-containing protein</fullName>
    </recommendedName>
</protein>
<proteinExistence type="predicted"/>
<dbReference type="InterPro" id="IPR014710">
    <property type="entry name" value="RmlC-like_jellyroll"/>
</dbReference>
<feature type="region of interest" description="Disordered" evidence="2">
    <location>
        <begin position="113"/>
        <end position="133"/>
    </location>
</feature>
<comment type="caution">
    <text evidence="4">The sequence shown here is derived from an EMBL/GenBank/DDBJ whole genome shotgun (WGS) entry which is preliminary data.</text>
</comment>
<dbReference type="Gene3D" id="2.60.120.10">
    <property type="entry name" value="Jelly Rolls"/>
    <property type="match status" value="2"/>
</dbReference>
<dbReference type="PRINTS" id="PR00103">
    <property type="entry name" value="CAMPKINASE"/>
</dbReference>
<feature type="region of interest" description="Disordered" evidence="2">
    <location>
        <begin position="681"/>
        <end position="704"/>
    </location>
</feature>
<feature type="region of interest" description="Disordered" evidence="2">
    <location>
        <begin position="579"/>
        <end position="601"/>
    </location>
</feature>
<feature type="coiled-coil region" evidence="1">
    <location>
        <begin position="71"/>
        <end position="98"/>
    </location>
</feature>
<gene>
    <name evidence="4" type="ORF">CTAYLR_002057</name>
</gene>
<dbReference type="InterPro" id="IPR000595">
    <property type="entry name" value="cNMP-bd_dom"/>
</dbReference>
<accession>A0AAD7XPZ2</accession>
<dbReference type="PANTHER" id="PTHR23011:SF28">
    <property type="entry name" value="CYCLIC NUCLEOTIDE-BINDING DOMAIN CONTAINING PROTEIN"/>
    <property type="match status" value="1"/>
</dbReference>
<dbReference type="PROSITE" id="PS00888">
    <property type="entry name" value="CNMP_BINDING_1"/>
    <property type="match status" value="2"/>
</dbReference>
<dbReference type="PANTHER" id="PTHR23011">
    <property type="entry name" value="CYCLIC NUCLEOTIDE-BINDING DOMAIN CONTAINING PROTEIN"/>
    <property type="match status" value="1"/>
</dbReference>
<dbReference type="Pfam" id="PF00027">
    <property type="entry name" value="cNMP_binding"/>
    <property type="match status" value="2"/>
</dbReference>
<evidence type="ECO:0000313" key="4">
    <source>
        <dbReference type="EMBL" id="KAJ8612872.1"/>
    </source>
</evidence>
<keyword evidence="1" id="KW-0175">Coiled coil</keyword>
<evidence type="ECO:0000256" key="2">
    <source>
        <dbReference type="SAM" id="MobiDB-lite"/>
    </source>
</evidence>
<reference evidence="4" key="1">
    <citation type="submission" date="2023-01" db="EMBL/GenBank/DDBJ databases">
        <title>Metagenome sequencing of chrysophaentin producing Chrysophaeum taylorii.</title>
        <authorList>
            <person name="Davison J."/>
            <person name="Bewley C."/>
        </authorList>
    </citation>
    <scope>NUCLEOTIDE SEQUENCE</scope>
    <source>
        <strain evidence="4">NIES-1699</strain>
    </source>
</reference>
<feature type="domain" description="Cyclic nucleotide-binding" evidence="3">
    <location>
        <begin position="318"/>
        <end position="441"/>
    </location>
</feature>
<keyword evidence="5" id="KW-1185">Reference proteome</keyword>
<dbReference type="CDD" id="cd00038">
    <property type="entry name" value="CAP_ED"/>
    <property type="match status" value="2"/>
</dbReference>
<dbReference type="PROSITE" id="PS50042">
    <property type="entry name" value="CNMP_BINDING_3"/>
    <property type="match status" value="2"/>
</dbReference>
<sequence length="752" mass="83846">MKLDDDKKTEGRRCKVVLKGRRRDTARWRTNRLVHYARLNQNFVVGAGGIVVVVENDHEGNNKEELAAAAADNAAEDKQRLRQMLEDFRRESATTKRATCPYESLELQKSVARDRLARSSSSSSSSFEDDTHKTRWDPYETRSVYPDWIVQHEDYTNVDKIIRDEQLCQALAQPPHARTSKQLSLLEMYLHNVWATAERLGSVGVKEIAKTAGHRAVEKDEVVVREGDRGVTFYILVAGNLDVYKTSVGGKVATLKPGHSFGEASLGPGAPPRNATIVCVSDRAQLLVLHKQDYDKIMRDFQNAENRRAFRCMKNVPLFASWSRTRLHQLCSSLQWNHFKKGERIITQGDPCDNVYFIIDGKCQVTKDVHIKSQNRWPKTTRSWVTKTCTETVTVKLMVLGPNDYFGEKGILQNMPRAATVTTMETSVIVSLDRVLFIDLLQRGHTNPFCFHQYAGESNMGYATENDIISVVLATGKQNDDRDDATTQRLRRRQANVAGRLFNKNVETASAVSLLSTGSLLNSSKLLSFEIAMERQQSKNKSRPTTPPIGTGPPRTPGTAAAAAAAVLAGNIDIESVSESTFDEDSASASPPSSSSSEELIIPTWESARNGPEVLRAKRELDARLQHYRDILERRQKAKETAPPRKQRLVDVPDDRTLAARSLTTTTTTTRSITTRSLTTRSLPALPGRPTSLDWRGPTKPQRSQKIQGALRAKNAAAADNNKVEHLCKNSTKIMDAICGAAAQLDRHPPHQ</sequence>
<evidence type="ECO:0000259" key="3">
    <source>
        <dbReference type="PROSITE" id="PS50042"/>
    </source>
</evidence>